<dbReference type="EMBL" id="MHMG01000037">
    <property type="protein sequence ID" value="OGZ22743.1"/>
    <property type="molecule type" value="Genomic_DNA"/>
</dbReference>
<dbReference type="Proteomes" id="UP000176406">
    <property type="component" value="Unassembled WGS sequence"/>
</dbReference>
<name>A0A1G2EA49_9BACT</name>
<evidence type="ECO:0000313" key="2">
    <source>
        <dbReference type="EMBL" id="OGZ22743.1"/>
    </source>
</evidence>
<gene>
    <name evidence="2" type="ORF">A3A08_01820</name>
</gene>
<dbReference type="CDD" id="cd00761">
    <property type="entry name" value="Glyco_tranf_GTA_type"/>
    <property type="match status" value="1"/>
</dbReference>
<dbReference type="Pfam" id="PF00535">
    <property type="entry name" value="Glycos_transf_2"/>
    <property type="match status" value="1"/>
</dbReference>
<dbReference type="InterPro" id="IPR050834">
    <property type="entry name" value="Glycosyltransf_2"/>
</dbReference>
<comment type="caution">
    <text evidence="2">The sequence shown here is derived from an EMBL/GenBank/DDBJ whole genome shotgun (WGS) entry which is preliminary data.</text>
</comment>
<evidence type="ECO:0000259" key="1">
    <source>
        <dbReference type="Pfam" id="PF00535"/>
    </source>
</evidence>
<reference evidence="2 3" key="1">
    <citation type="journal article" date="2016" name="Nat. Commun.">
        <title>Thousands of microbial genomes shed light on interconnected biogeochemical processes in an aquifer system.</title>
        <authorList>
            <person name="Anantharaman K."/>
            <person name="Brown C.T."/>
            <person name="Hug L.A."/>
            <person name="Sharon I."/>
            <person name="Castelle C.J."/>
            <person name="Probst A.J."/>
            <person name="Thomas B.C."/>
            <person name="Singh A."/>
            <person name="Wilkins M.J."/>
            <person name="Karaoz U."/>
            <person name="Brodie E.L."/>
            <person name="Williams K.H."/>
            <person name="Hubbard S.S."/>
            <person name="Banfield J.F."/>
        </authorList>
    </citation>
    <scope>NUCLEOTIDE SEQUENCE [LARGE SCALE GENOMIC DNA]</scope>
</reference>
<accession>A0A1G2EA49</accession>
<sequence>MRKLIQERGLKIGAEIGIGYGGNAENILKNTDIKKLYGVDPFTHSENANSVMNVCQEDFNDIYGFVKQKLSPFSDRFELIRKTSVKASDKVPDNLDFVYIDGEHSYEGVFSDLCAWTKKIRIGGIIAGHDYNHPNLPGIKKAVDEFLRRFGWEIHTEDNFVWWVEKKPINISFFIPTYNYGKPIREAVDSIMKGNFTPDDELIIFNDGSTDNTAKYLAELKTEYPEIKILTHAENKGPSATRNDAIEACGNPIVFSHDHDNILVPGSIAKLKEFFINSGADVAAFGELHYFTSSTDNVKDKWIFKEGFFALKDCLNGSVFPGASGNYMFTKESWLRAGGYPDSWLDSWGLGVRQIATGSKMIALPNTFYWHRYHHDHGYESTYIKGIRTGRISSLAALQILIPFLQLLDPKSVNYIMSKQGRNIWWGKLKKKPLRVRFNTLEEYGEFINNKEGHPSVLRRAFKKLRRTAKKIEPIRKSYIKLRRIFKSIL</sequence>
<dbReference type="SUPFAM" id="SSF53335">
    <property type="entry name" value="S-adenosyl-L-methionine-dependent methyltransferases"/>
    <property type="match status" value="1"/>
</dbReference>
<proteinExistence type="predicted"/>
<organism evidence="2 3">
    <name type="scientific">Candidatus Nealsonbacteria bacterium RIFCSPLOWO2_01_FULL_41_9</name>
    <dbReference type="NCBI Taxonomy" id="1801671"/>
    <lineage>
        <taxon>Bacteria</taxon>
        <taxon>Candidatus Nealsoniibacteriota</taxon>
    </lineage>
</organism>
<dbReference type="InterPro" id="IPR001173">
    <property type="entry name" value="Glyco_trans_2-like"/>
</dbReference>
<dbReference type="Gene3D" id="3.40.50.150">
    <property type="entry name" value="Vaccinia Virus protein VP39"/>
    <property type="match status" value="1"/>
</dbReference>
<dbReference type="AlphaFoldDB" id="A0A1G2EA49"/>
<dbReference type="PANTHER" id="PTHR43685">
    <property type="entry name" value="GLYCOSYLTRANSFERASE"/>
    <property type="match status" value="1"/>
</dbReference>
<protein>
    <recommendedName>
        <fullName evidence="1">Glycosyltransferase 2-like domain-containing protein</fullName>
    </recommendedName>
</protein>
<feature type="domain" description="Glycosyltransferase 2-like" evidence="1">
    <location>
        <begin position="172"/>
        <end position="332"/>
    </location>
</feature>
<dbReference type="InterPro" id="IPR029044">
    <property type="entry name" value="Nucleotide-diphossugar_trans"/>
</dbReference>
<dbReference type="Gene3D" id="3.90.550.10">
    <property type="entry name" value="Spore Coat Polysaccharide Biosynthesis Protein SpsA, Chain A"/>
    <property type="match status" value="1"/>
</dbReference>
<evidence type="ECO:0000313" key="3">
    <source>
        <dbReference type="Proteomes" id="UP000176406"/>
    </source>
</evidence>
<dbReference type="InterPro" id="IPR029063">
    <property type="entry name" value="SAM-dependent_MTases_sf"/>
</dbReference>
<dbReference type="SUPFAM" id="SSF53448">
    <property type="entry name" value="Nucleotide-diphospho-sugar transferases"/>
    <property type="match status" value="1"/>
</dbReference>
<dbReference type="Pfam" id="PF13578">
    <property type="entry name" value="Methyltransf_24"/>
    <property type="match status" value="1"/>
</dbReference>
<dbReference type="PANTHER" id="PTHR43685:SF2">
    <property type="entry name" value="GLYCOSYLTRANSFERASE 2-LIKE DOMAIN-CONTAINING PROTEIN"/>
    <property type="match status" value="1"/>
</dbReference>